<comment type="subcellular location">
    <subcellularLocation>
        <location evidence="1">Membrane</location>
        <topology evidence="1">Multi-pass membrane protein</topology>
    </subcellularLocation>
</comment>
<keyword evidence="3 6" id="KW-0812">Transmembrane</keyword>
<dbReference type="AlphaFoldDB" id="A0A5D0MS74"/>
<evidence type="ECO:0000313" key="8">
    <source>
        <dbReference type="EMBL" id="TYB33909.1"/>
    </source>
</evidence>
<feature type="transmembrane region" description="Helical" evidence="6">
    <location>
        <begin position="74"/>
        <end position="96"/>
    </location>
</feature>
<protein>
    <submittedName>
        <fullName evidence="8">GtrA family protein</fullName>
    </submittedName>
</protein>
<feature type="transmembrane region" description="Helical" evidence="6">
    <location>
        <begin position="12"/>
        <end position="30"/>
    </location>
</feature>
<feature type="domain" description="GtrA/DPMS transmembrane" evidence="7">
    <location>
        <begin position="11"/>
        <end position="127"/>
    </location>
</feature>
<dbReference type="PANTHER" id="PTHR38459:SF1">
    <property type="entry name" value="PROPHAGE BACTOPRENOL-LINKED GLUCOSE TRANSLOCASE HOMOLOG"/>
    <property type="match status" value="1"/>
</dbReference>
<dbReference type="RefSeq" id="WP_303700581.1">
    <property type="nucleotide sequence ID" value="NZ_VSIV01000088.1"/>
</dbReference>
<proteinExistence type="inferred from homology"/>
<dbReference type="PANTHER" id="PTHR38459">
    <property type="entry name" value="PROPHAGE BACTOPRENOL-LINKED GLUCOSE TRANSLOCASE HOMOLOG"/>
    <property type="match status" value="1"/>
</dbReference>
<evidence type="ECO:0000256" key="2">
    <source>
        <dbReference type="ARBA" id="ARBA00009399"/>
    </source>
</evidence>
<evidence type="ECO:0000256" key="3">
    <source>
        <dbReference type="ARBA" id="ARBA00022692"/>
    </source>
</evidence>
<accession>A0A5D0MS74</accession>
<reference evidence="8 9" key="1">
    <citation type="submission" date="2019-08" db="EMBL/GenBank/DDBJ databases">
        <title>Genomic characterization of a novel candidate phylum (ARYD3) from a high temperature, high salinity tertiary oil reservoir in north central Oklahoma, USA.</title>
        <authorList>
            <person name="Youssef N.H."/>
            <person name="Yadav A."/>
            <person name="Elshahed M.S."/>
        </authorList>
    </citation>
    <scope>NUCLEOTIDE SEQUENCE [LARGE SCALE GENOMIC DNA]</scope>
    <source>
        <strain evidence="8">ARYD1</strain>
    </source>
</reference>
<keyword evidence="4 6" id="KW-1133">Transmembrane helix</keyword>
<keyword evidence="5 6" id="KW-0472">Membrane</keyword>
<dbReference type="GO" id="GO:0000271">
    <property type="term" value="P:polysaccharide biosynthetic process"/>
    <property type="evidence" value="ECO:0007669"/>
    <property type="project" value="InterPro"/>
</dbReference>
<dbReference type="Pfam" id="PF04138">
    <property type="entry name" value="GtrA_DPMS_TM"/>
    <property type="match status" value="1"/>
</dbReference>
<name>A0A5D0MS74_FLESI</name>
<comment type="similarity">
    <text evidence="2">Belongs to the GtrA family.</text>
</comment>
<evidence type="ECO:0000256" key="6">
    <source>
        <dbReference type="SAM" id="Phobius"/>
    </source>
</evidence>
<evidence type="ECO:0000256" key="4">
    <source>
        <dbReference type="ARBA" id="ARBA00022989"/>
    </source>
</evidence>
<evidence type="ECO:0000256" key="5">
    <source>
        <dbReference type="ARBA" id="ARBA00023136"/>
    </source>
</evidence>
<dbReference type="InterPro" id="IPR007267">
    <property type="entry name" value="GtrA_DPMS_TM"/>
</dbReference>
<feature type="transmembrane region" description="Helical" evidence="6">
    <location>
        <begin position="36"/>
        <end position="62"/>
    </location>
</feature>
<gene>
    <name evidence="8" type="ORF">FXF49_03820</name>
</gene>
<comment type="caution">
    <text evidence="8">The sequence shown here is derived from an EMBL/GenBank/DDBJ whole genome shotgun (WGS) entry which is preliminary data.</text>
</comment>
<organism evidence="8 9">
    <name type="scientific">Flexistipes sinusarabici</name>
    <dbReference type="NCBI Taxonomy" id="2352"/>
    <lineage>
        <taxon>Bacteria</taxon>
        <taxon>Pseudomonadati</taxon>
        <taxon>Deferribacterota</taxon>
        <taxon>Deferribacteres</taxon>
        <taxon>Deferribacterales</taxon>
        <taxon>Flexistipitaceae</taxon>
        <taxon>Flexistipes</taxon>
    </lineage>
</organism>
<evidence type="ECO:0000313" key="9">
    <source>
        <dbReference type="Proteomes" id="UP000323337"/>
    </source>
</evidence>
<dbReference type="InterPro" id="IPR051401">
    <property type="entry name" value="GtrA_CellWall_Glycosyl"/>
</dbReference>
<dbReference type="Proteomes" id="UP000323337">
    <property type="component" value="Unassembled WGS sequence"/>
</dbReference>
<dbReference type="GO" id="GO:0005886">
    <property type="term" value="C:plasma membrane"/>
    <property type="evidence" value="ECO:0007669"/>
    <property type="project" value="TreeGrafter"/>
</dbReference>
<evidence type="ECO:0000256" key="1">
    <source>
        <dbReference type="ARBA" id="ARBA00004141"/>
    </source>
</evidence>
<evidence type="ECO:0000259" key="7">
    <source>
        <dbReference type="Pfam" id="PF04138"/>
    </source>
</evidence>
<dbReference type="EMBL" id="VSIV01000088">
    <property type="protein sequence ID" value="TYB33909.1"/>
    <property type="molecule type" value="Genomic_DNA"/>
</dbReference>
<sequence length="137" mass="15596">MFSIKDFAIARYFVVGGIAASIDISIFAIFAKLLGFNYLLIGAIGFIIATLANYLLSIYMVFESEVRFSRRAEIILVYFFSIIGLLIHLLILYLFIDLLGFEKLLSKFIATGSVFLWNYTARAKIVFSKRHTEKVNT</sequence>